<organism evidence="2 3">
    <name type="scientific">Neofusicoccum ribis</name>
    <dbReference type="NCBI Taxonomy" id="45134"/>
    <lineage>
        <taxon>Eukaryota</taxon>
        <taxon>Fungi</taxon>
        <taxon>Dikarya</taxon>
        <taxon>Ascomycota</taxon>
        <taxon>Pezizomycotina</taxon>
        <taxon>Dothideomycetes</taxon>
        <taxon>Dothideomycetes incertae sedis</taxon>
        <taxon>Botryosphaeriales</taxon>
        <taxon>Botryosphaeriaceae</taxon>
        <taxon>Neofusicoccum</taxon>
    </lineage>
</organism>
<evidence type="ECO:0000313" key="2">
    <source>
        <dbReference type="EMBL" id="KAL1630424.1"/>
    </source>
</evidence>
<keyword evidence="1" id="KW-0175">Coiled coil</keyword>
<name>A0ABR3SVS0_9PEZI</name>
<reference evidence="2 3" key="1">
    <citation type="submission" date="2024-02" db="EMBL/GenBank/DDBJ databases">
        <title>De novo assembly and annotation of 12 fungi associated with fruit tree decline syndrome in Ontario, Canada.</title>
        <authorList>
            <person name="Sulman M."/>
            <person name="Ellouze W."/>
            <person name="Ilyukhin E."/>
        </authorList>
    </citation>
    <scope>NUCLEOTIDE SEQUENCE [LARGE SCALE GENOMIC DNA]</scope>
    <source>
        <strain evidence="2 3">M1-105</strain>
    </source>
</reference>
<protein>
    <submittedName>
        <fullName evidence="2">Uncharacterized protein</fullName>
    </submittedName>
</protein>
<comment type="caution">
    <text evidence="2">The sequence shown here is derived from an EMBL/GenBank/DDBJ whole genome shotgun (WGS) entry which is preliminary data.</text>
</comment>
<sequence>MENLDQIWDLVADEALYGYSLNATDMLLKVEDRYRDMGHVYHIQHRVGFGRNDTIPNIAIAHELFYCPEANAPVRDITDEVFRHLNDSRRHSFQGDNVRGRAAFNQAMEKYVAIDEKLDKAEAAIQEFADQADQITRYYSGQAIVQVSRRYGYWLCTLPEIRSGTRREMM</sequence>
<evidence type="ECO:0000313" key="3">
    <source>
        <dbReference type="Proteomes" id="UP001521116"/>
    </source>
</evidence>
<gene>
    <name evidence="2" type="ORF">SLS56_004952</name>
</gene>
<dbReference type="EMBL" id="JAJVDC020000047">
    <property type="protein sequence ID" value="KAL1630424.1"/>
    <property type="molecule type" value="Genomic_DNA"/>
</dbReference>
<dbReference type="Proteomes" id="UP001521116">
    <property type="component" value="Unassembled WGS sequence"/>
</dbReference>
<feature type="coiled-coil region" evidence="1">
    <location>
        <begin position="104"/>
        <end position="138"/>
    </location>
</feature>
<keyword evidence="3" id="KW-1185">Reference proteome</keyword>
<accession>A0ABR3SVS0</accession>
<proteinExistence type="predicted"/>
<evidence type="ECO:0000256" key="1">
    <source>
        <dbReference type="SAM" id="Coils"/>
    </source>
</evidence>